<dbReference type="EMBL" id="KT312930">
    <property type="protein sequence ID" value="AMW66423.1"/>
    <property type="molecule type" value="Genomic_DNA"/>
</dbReference>
<name>A0A143FVH6_9LILI</name>
<sequence>MSKSKDVRVIVVLECTSCVRNDVNKKSPGISRYITQKNRHNTSGRLELKKFCRYCKQHTIHVEIKK</sequence>
<comment type="similarity">
    <text evidence="1">Belongs to the bacterial ribosomal protein bL33 family.</text>
</comment>
<dbReference type="Pfam" id="PF00471">
    <property type="entry name" value="Ribosomal_L33"/>
    <property type="match status" value="1"/>
</dbReference>
<dbReference type="NCBIfam" id="NF001860">
    <property type="entry name" value="PRK00595.1"/>
    <property type="match status" value="1"/>
</dbReference>
<dbReference type="AlphaFoldDB" id="A0A143FVH6"/>
<keyword evidence="3" id="KW-0687">Ribonucleoprotein</keyword>
<dbReference type="GO" id="GO:0003735">
    <property type="term" value="F:structural constituent of ribosome"/>
    <property type="evidence" value="ECO:0007669"/>
    <property type="project" value="InterPro"/>
</dbReference>
<dbReference type="NCBIfam" id="NF001764">
    <property type="entry name" value="PRK00504.1"/>
    <property type="match status" value="1"/>
</dbReference>
<evidence type="ECO:0000256" key="4">
    <source>
        <dbReference type="ARBA" id="ARBA00035276"/>
    </source>
</evidence>
<gene>
    <name evidence="6" type="primary">rpl33</name>
</gene>
<protein>
    <recommendedName>
        <fullName evidence="4">Large ribosomal subunit protein bL33c</fullName>
    </recommendedName>
    <alternativeName>
        <fullName evidence="5">50S ribosomal protein L33, chloroplastic</fullName>
    </alternativeName>
</protein>
<dbReference type="InterPro" id="IPR001705">
    <property type="entry name" value="Ribosomal_bL33"/>
</dbReference>
<keyword evidence="2 6" id="KW-0689">Ribosomal protein</keyword>
<dbReference type="PROSITE" id="PS00582">
    <property type="entry name" value="RIBOSOMAL_L33"/>
    <property type="match status" value="1"/>
</dbReference>
<dbReference type="GO" id="GO:1990904">
    <property type="term" value="C:ribonucleoprotein complex"/>
    <property type="evidence" value="ECO:0007669"/>
    <property type="project" value="UniProtKB-KW"/>
</dbReference>
<evidence type="ECO:0000256" key="2">
    <source>
        <dbReference type="ARBA" id="ARBA00022980"/>
    </source>
</evidence>
<geneLocation type="plastid" evidence="6"/>
<evidence type="ECO:0000256" key="3">
    <source>
        <dbReference type="ARBA" id="ARBA00023274"/>
    </source>
</evidence>
<dbReference type="HAMAP" id="MF_00294">
    <property type="entry name" value="Ribosomal_bL33"/>
    <property type="match status" value="1"/>
</dbReference>
<accession>A0A143FVH6</accession>
<proteinExistence type="inferred from homology"/>
<dbReference type="RefSeq" id="YP_009248371.1">
    <property type="nucleotide sequence ID" value="NC_029962.1"/>
</dbReference>
<dbReference type="NCBIfam" id="TIGR01023">
    <property type="entry name" value="rpmG_bact"/>
    <property type="match status" value="1"/>
</dbReference>
<dbReference type="InterPro" id="IPR018264">
    <property type="entry name" value="Ribosomal_bL33_CS"/>
</dbReference>
<dbReference type="InterPro" id="IPR038584">
    <property type="entry name" value="Ribosomal_bL33_sf"/>
</dbReference>
<dbReference type="GO" id="GO:0005840">
    <property type="term" value="C:ribosome"/>
    <property type="evidence" value="ECO:0007669"/>
    <property type="project" value="UniProtKB-KW"/>
</dbReference>
<dbReference type="GeneID" id="27249508"/>
<dbReference type="Gene3D" id="2.20.28.120">
    <property type="entry name" value="Ribosomal protein L33"/>
    <property type="match status" value="1"/>
</dbReference>
<dbReference type="SUPFAM" id="SSF57829">
    <property type="entry name" value="Zn-binding ribosomal proteins"/>
    <property type="match status" value="1"/>
</dbReference>
<keyword evidence="6" id="KW-0934">Plastid</keyword>
<reference evidence="6" key="1">
    <citation type="journal article" date="2016" name="New Phytol.">
        <title>Plastid genomes reveal support for deep phylogenetic relationships and extensive rate variation among palms and other commelinid monocots.</title>
        <authorList>
            <person name="Barrett C.F."/>
            <person name="Baker W.J."/>
            <person name="Comer J.R."/>
            <person name="Conran J.G."/>
            <person name="Lahmeyer S.C."/>
            <person name="Leebens-Mack J.H."/>
            <person name="Li J."/>
            <person name="Lim G.S."/>
            <person name="Mayfield-Jones D.R."/>
            <person name="Perez L."/>
            <person name="Medina J."/>
            <person name="Pires J.C."/>
            <person name="Santos C."/>
            <person name="Wm Stevenson D."/>
            <person name="Zomlefer W.B."/>
            <person name="Davis J.I."/>
        </authorList>
    </citation>
    <scope>NUCLEOTIDE SEQUENCE</scope>
</reference>
<evidence type="ECO:0000313" key="6">
    <source>
        <dbReference type="EMBL" id="AMW66423.1"/>
    </source>
</evidence>
<evidence type="ECO:0000256" key="1">
    <source>
        <dbReference type="ARBA" id="ARBA00007596"/>
    </source>
</evidence>
<dbReference type="InterPro" id="IPR011332">
    <property type="entry name" value="Ribosomal_zn-bd"/>
</dbReference>
<evidence type="ECO:0000256" key="5">
    <source>
        <dbReference type="ARBA" id="ARBA00035429"/>
    </source>
</evidence>
<dbReference type="GO" id="GO:0005737">
    <property type="term" value="C:cytoplasm"/>
    <property type="evidence" value="ECO:0007669"/>
    <property type="project" value="UniProtKB-ARBA"/>
</dbReference>
<dbReference type="GO" id="GO:0006412">
    <property type="term" value="P:translation"/>
    <property type="evidence" value="ECO:0007669"/>
    <property type="project" value="InterPro"/>
</dbReference>
<dbReference type="PANTHER" id="PTHR43168:SF2">
    <property type="entry name" value="LARGE RIBOSOMAL SUBUNIT PROTEIN BL33C"/>
    <property type="match status" value="1"/>
</dbReference>
<dbReference type="PANTHER" id="PTHR43168">
    <property type="entry name" value="50S RIBOSOMAL PROTEIN L33, CHLOROPLASTIC"/>
    <property type="match status" value="1"/>
</dbReference>
<organism evidence="6">
    <name type="scientific">Hanguana malayana</name>
    <dbReference type="NCBI Taxonomy" id="94318"/>
    <lineage>
        <taxon>Eukaryota</taxon>
        <taxon>Viridiplantae</taxon>
        <taxon>Streptophyta</taxon>
        <taxon>Embryophyta</taxon>
        <taxon>Tracheophyta</taxon>
        <taxon>Spermatophyta</taxon>
        <taxon>Magnoliopsida</taxon>
        <taxon>Liliopsida</taxon>
        <taxon>Commelinales</taxon>
        <taxon>Hanguanaceae</taxon>
        <taxon>Hanguana</taxon>
    </lineage>
</organism>